<organism evidence="2 3">
    <name type="scientific">Plantactinospora soyae</name>
    <dbReference type="NCBI Taxonomy" id="1544732"/>
    <lineage>
        <taxon>Bacteria</taxon>
        <taxon>Bacillati</taxon>
        <taxon>Actinomycetota</taxon>
        <taxon>Actinomycetes</taxon>
        <taxon>Micromonosporales</taxon>
        <taxon>Micromonosporaceae</taxon>
        <taxon>Plantactinospora</taxon>
    </lineage>
</organism>
<gene>
    <name evidence="2" type="ORF">H4W31_000190</name>
</gene>
<dbReference type="EMBL" id="JADBEB010000001">
    <property type="protein sequence ID" value="MBE1484552.1"/>
    <property type="molecule type" value="Genomic_DNA"/>
</dbReference>
<feature type="domain" description="DUF5753" evidence="1">
    <location>
        <begin position="38"/>
        <end position="207"/>
    </location>
</feature>
<dbReference type="AlphaFoldDB" id="A0A927LXY3"/>
<dbReference type="InterPro" id="IPR043917">
    <property type="entry name" value="DUF5753"/>
</dbReference>
<protein>
    <recommendedName>
        <fullName evidence="1">DUF5753 domain-containing protein</fullName>
    </recommendedName>
</protein>
<sequence length="215" mass="23771">MPDTAKALDDLFETGDEIQRMSAEAREEAQAPWLRPWTDNERRATLLKWFEHSVIPGLLQTEDYARAILTVGPHTPEQVAEMTASRLARQTATLERPDPPTLAAIIGEPALRYGGPTIMKDQLEHLVDIGHRSTVHLRVLPGDVGLHAGLAGAFVVATLPGGSRLGYLDDQLRGRVVSDVDEVGDLERTWESLSAVALPRDQSRDFMLKVIDEYS</sequence>
<reference evidence="2" key="1">
    <citation type="submission" date="2020-10" db="EMBL/GenBank/DDBJ databases">
        <title>Sequencing the genomes of 1000 actinobacteria strains.</title>
        <authorList>
            <person name="Klenk H.-P."/>
        </authorList>
    </citation>
    <scope>NUCLEOTIDE SEQUENCE</scope>
    <source>
        <strain evidence="2">DSM 46832</strain>
    </source>
</reference>
<accession>A0A927LXY3</accession>
<comment type="caution">
    <text evidence="2">The sequence shown here is derived from an EMBL/GenBank/DDBJ whole genome shotgun (WGS) entry which is preliminary data.</text>
</comment>
<keyword evidence="3" id="KW-1185">Reference proteome</keyword>
<dbReference type="Proteomes" id="UP000649753">
    <property type="component" value="Unassembled WGS sequence"/>
</dbReference>
<evidence type="ECO:0000313" key="2">
    <source>
        <dbReference type="EMBL" id="MBE1484552.1"/>
    </source>
</evidence>
<evidence type="ECO:0000313" key="3">
    <source>
        <dbReference type="Proteomes" id="UP000649753"/>
    </source>
</evidence>
<proteinExistence type="predicted"/>
<name>A0A927LXY3_9ACTN</name>
<dbReference type="Pfam" id="PF19054">
    <property type="entry name" value="DUF5753"/>
    <property type="match status" value="1"/>
</dbReference>
<evidence type="ECO:0000259" key="1">
    <source>
        <dbReference type="Pfam" id="PF19054"/>
    </source>
</evidence>